<evidence type="ECO:0000313" key="15">
    <source>
        <dbReference type="Proteomes" id="UP000076848"/>
    </source>
</evidence>
<dbReference type="SUPFAM" id="SSF55083">
    <property type="entry name" value="6-hydroxymethyl-7,8-dihydropterin pyrophosphokinase, HPPK"/>
    <property type="match status" value="1"/>
</dbReference>
<dbReference type="AlphaFoldDB" id="A0A157S6C1"/>
<dbReference type="GO" id="GO:0005524">
    <property type="term" value="F:ATP binding"/>
    <property type="evidence" value="ECO:0007669"/>
    <property type="project" value="UniProtKB-KW"/>
</dbReference>
<organism evidence="14 15">
    <name type="scientific">Bordetella ansorpii</name>
    <dbReference type="NCBI Taxonomy" id="288768"/>
    <lineage>
        <taxon>Bacteria</taxon>
        <taxon>Pseudomonadati</taxon>
        <taxon>Pseudomonadota</taxon>
        <taxon>Betaproteobacteria</taxon>
        <taxon>Burkholderiales</taxon>
        <taxon>Alcaligenaceae</taxon>
        <taxon>Bordetella</taxon>
    </lineage>
</organism>
<dbReference type="GO" id="GO:0016301">
    <property type="term" value="F:kinase activity"/>
    <property type="evidence" value="ECO:0007669"/>
    <property type="project" value="UniProtKB-KW"/>
</dbReference>
<dbReference type="EMBL" id="FKIF01000001">
    <property type="protein sequence ID" value="SAI65821.1"/>
    <property type="molecule type" value="Genomic_DNA"/>
</dbReference>
<dbReference type="GO" id="GO:0046656">
    <property type="term" value="P:folic acid biosynthetic process"/>
    <property type="evidence" value="ECO:0007669"/>
    <property type="project" value="UniProtKB-KW"/>
</dbReference>
<evidence type="ECO:0000256" key="7">
    <source>
        <dbReference type="ARBA" id="ARBA00022777"/>
    </source>
</evidence>
<dbReference type="NCBIfam" id="TIGR01498">
    <property type="entry name" value="folK"/>
    <property type="match status" value="1"/>
</dbReference>
<evidence type="ECO:0000256" key="6">
    <source>
        <dbReference type="ARBA" id="ARBA00022741"/>
    </source>
</evidence>
<dbReference type="InterPro" id="IPR000550">
    <property type="entry name" value="Hppk"/>
</dbReference>
<dbReference type="NCBIfam" id="NF010692">
    <property type="entry name" value="PRK14092.1"/>
    <property type="match status" value="1"/>
</dbReference>
<dbReference type="PANTHER" id="PTHR43071">
    <property type="entry name" value="2-AMINO-4-HYDROXY-6-HYDROXYMETHYLDIHYDROPTERIDINE PYROPHOSPHOKINASE"/>
    <property type="match status" value="1"/>
</dbReference>
<keyword evidence="7 14" id="KW-0418">Kinase</keyword>
<comment type="function">
    <text evidence="10">Catalyzes the transfer of pyrophosphate from adenosine triphosphate (ATP) to 6-hydroxymethyl-7,8-dihydropterin, an enzymatic step in folate biosynthesis pathway.</text>
</comment>
<dbReference type="Gene3D" id="3.30.70.560">
    <property type="entry name" value="7,8-Dihydro-6-hydroxymethylpterin-pyrophosphokinase HPPK"/>
    <property type="match status" value="1"/>
</dbReference>
<keyword evidence="8" id="KW-0067">ATP-binding</keyword>
<dbReference type="Proteomes" id="UP000076848">
    <property type="component" value="Unassembled WGS sequence"/>
</dbReference>
<evidence type="ECO:0000256" key="4">
    <source>
        <dbReference type="ARBA" id="ARBA00016218"/>
    </source>
</evidence>
<protein>
    <recommendedName>
        <fullName evidence="4">2-amino-4-hydroxy-6-hydroxymethyldihydropteridine pyrophosphokinase</fullName>
        <ecNumber evidence="3">2.7.6.3</ecNumber>
    </recommendedName>
    <alternativeName>
        <fullName evidence="11">6-hydroxymethyl-7,8-dihydropterin pyrophosphokinase</fullName>
    </alternativeName>
    <alternativeName>
        <fullName evidence="12">7,8-dihydro-6-hydroxymethylpterin-pyrophosphokinase</fullName>
    </alternativeName>
</protein>
<accession>A0A157S6C1</accession>
<evidence type="ECO:0000256" key="2">
    <source>
        <dbReference type="ARBA" id="ARBA00005810"/>
    </source>
</evidence>
<dbReference type="UniPathway" id="UPA00077">
    <property type="reaction ID" value="UER00155"/>
</dbReference>
<dbReference type="Pfam" id="PF01288">
    <property type="entry name" value="HPPK"/>
    <property type="match status" value="1"/>
</dbReference>
<evidence type="ECO:0000256" key="9">
    <source>
        <dbReference type="ARBA" id="ARBA00022909"/>
    </source>
</evidence>
<dbReference type="GO" id="GO:0003848">
    <property type="term" value="F:2-amino-4-hydroxy-6-hydroxymethyldihydropteridine diphosphokinase activity"/>
    <property type="evidence" value="ECO:0007669"/>
    <property type="project" value="UniProtKB-EC"/>
</dbReference>
<dbReference type="CDD" id="cd00483">
    <property type="entry name" value="HPPK"/>
    <property type="match status" value="1"/>
</dbReference>
<evidence type="ECO:0000256" key="10">
    <source>
        <dbReference type="ARBA" id="ARBA00029409"/>
    </source>
</evidence>
<gene>
    <name evidence="14" type="primary">folK</name>
    <name evidence="14" type="ORF">SAMEA3906486_00573</name>
</gene>
<evidence type="ECO:0000313" key="14">
    <source>
        <dbReference type="EMBL" id="SAI65821.1"/>
    </source>
</evidence>
<keyword evidence="6" id="KW-0547">Nucleotide-binding</keyword>
<dbReference type="PANTHER" id="PTHR43071:SF1">
    <property type="entry name" value="2-AMINO-4-HYDROXY-6-HYDROXYMETHYLDIHYDROPTERIDINE PYROPHOSPHOKINASE"/>
    <property type="match status" value="1"/>
</dbReference>
<reference evidence="14 15" key="1">
    <citation type="submission" date="2016-04" db="EMBL/GenBank/DDBJ databases">
        <authorList>
            <consortium name="Pathogen Informatics"/>
        </authorList>
    </citation>
    <scope>NUCLEOTIDE SEQUENCE [LARGE SCALE GENOMIC DNA]</scope>
    <source>
        <strain evidence="14 15">H050680373</strain>
    </source>
</reference>
<dbReference type="OrthoDB" id="9808041at2"/>
<proteinExistence type="inferred from homology"/>
<name>A0A157S6C1_9BORD</name>
<feature type="domain" description="7,8-dihydro-6-hydroxymethylpterin-pyrophosphokinase" evidence="13">
    <location>
        <begin position="95"/>
        <end position="106"/>
    </location>
</feature>
<keyword evidence="9" id="KW-0289">Folate biosynthesis</keyword>
<dbReference type="EC" id="2.7.6.3" evidence="3"/>
<evidence type="ECO:0000256" key="1">
    <source>
        <dbReference type="ARBA" id="ARBA00005051"/>
    </source>
</evidence>
<keyword evidence="15" id="KW-1185">Reference proteome</keyword>
<dbReference type="STRING" id="288768.SAMEA3906486_00573"/>
<evidence type="ECO:0000256" key="12">
    <source>
        <dbReference type="ARBA" id="ARBA00033413"/>
    </source>
</evidence>
<evidence type="ECO:0000256" key="3">
    <source>
        <dbReference type="ARBA" id="ARBA00013253"/>
    </source>
</evidence>
<dbReference type="PROSITE" id="PS00794">
    <property type="entry name" value="HPPK"/>
    <property type="match status" value="1"/>
</dbReference>
<comment type="similarity">
    <text evidence="2">Belongs to the HPPK family.</text>
</comment>
<evidence type="ECO:0000259" key="13">
    <source>
        <dbReference type="PROSITE" id="PS00794"/>
    </source>
</evidence>
<evidence type="ECO:0000256" key="11">
    <source>
        <dbReference type="ARBA" id="ARBA00029766"/>
    </source>
</evidence>
<comment type="pathway">
    <text evidence="1">Cofactor biosynthesis; tetrahydrofolate biosynthesis; 2-amino-4-hydroxy-6-hydroxymethyl-7,8-dihydropteridine diphosphate from 7,8-dihydroneopterin triphosphate: step 4/4.</text>
</comment>
<dbReference type="InterPro" id="IPR035907">
    <property type="entry name" value="Hppk_sf"/>
</dbReference>
<evidence type="ECO:0000256" key="5">
    <source>
        <dbReference type="ARBA" id="ARBA00022679"/>
    </source>
</evidence>
<dbReference type="GO" id="GO:0046654">
    <property type="term" value="P:tetrahydrofolate biosynthetic process"/>
    <property type="evidence" value="ECO:0007669"/>
    <property type="project" value="UniProtKB-UniPathway"/>
</dbReference>
<dbReference type="RefSeq" id="WP_066123232.1">
    <property type="nucleotide sequence ID" value="NZ_FKIF01000001.1"/>
</dbReference>
<sequence>MSAEGGPAPVRAYIGLGSNLGDSIATLTAALADLAATPGILACQVSPWYRSAPVDAAGPDFINAAAALDTTLSPLELLDVLQAIELRHGRLRPYRHAPRTLDLDLLMHGDARLDTQRLTLPHPRMHERAFVLLPLRDLAPQLSLAQGNLDDLIAKRGDQAIDRLG</sequence>
<keyword evidence="5 14" id="KW-0808">Transferase</keyword>
<evidence type="ECO:0000256" key="8">
    <source>
        <dbReference type="ARBA" id="ARBA00022840"/>
    </source>
</evidence>